<accession>A0AA44F9V0</accession>
<evidence type="ECO:0000313" key="2">
    <source>
        <dbReference type="Proteomes" id="UP000702952"/>
    </source>
</evidence>
<evidence type="ECO:0000313" key="1">
    <source>
        <dbReference type="EMBL" id="NTC31230.1"/>
    </source>
</evidence>
<sequence>MTLGELIDWHRPKLEDESVGVRRSWEEMFTYTLKHYSRSTPLETFALQILSQRLAASGMHQQIVDGYVKRWHAVLASLYDNEA</sequence>
<dbReference type="EMBL" id="JAAMAY010000036">
    <property type="protein sequence ID" value="NTC31230.1"/>
    <property type="molecule type" value="Genomic_DNA"/>
</dbReference>
<dbReference type="Proteomes" id="UP000702952">
    <property type="component" value="Unassembled WGS sequence"/>
</dbReference>
<dbReference type="AlphaFoldDB" id="A0AA44F9V0"/>
<proteinExistence type="predicted"/>
<reference evidence="1" key="1">
    <citation type="journal article" date="2020" name="Science">
        <title>Unexpected conservation and global transmission of agrobacterial virulence plasmids.</title>
        <authorList>
            <person name="Weisberg A.J."/>
            <person name="Davis E.W. 2nd"/>
            <person name="Tabima J."/>
            <person name="Belcher M.S."/>
            <person name="Miller M."/>
            <person name="Kuo C.H."/>
            <person name="Loper J.E."/>
            <person name="Grunwald N.J."/>
            <person name="Putnam M.L."/>
            <person name="Chang J.H."/>
        </authorList>
    </citation>
    <scope>NUCLEOTIDE SEQUENCE</scope>
    <source>
        <strain evidence="1">17-1853-1a</strain>
    </source>
</reference>
<protein>
    <submittedName>
        <fullName evidence="1">Uncharacterized protein</fullName>
    </submittedName>
</protein>
<comment type="caution">
    <text evidence="1">The sequence shown here is derived from an EMBL/GenBank/DDBJ whole genome shotgun (WGS) entry which is preliminary data.</text>
</comment>
<dbReference type="RefSeq" id="WP_174019089.1">
    <property type="nucleotide sequence ID" value="NZ_JAAMAW010000025.1"/>
</dbReference>
<name>A0AA44F9V0_AGRTU</name>
<organism evidence="1 2">
    <name type="scientific">Agrobacterium tumefaciens</name>
    <dbReference type="NCBI Taxonomy" id="358"/>
    <lineage>
        <taxon>Bacteria</taxon>
        <taxon>Pseudomonadati</taxon>
        <taxon>Pseudomonadota</taxon>
        <taxon>Alphaproteobacteria</taxon>
        <taxon>Hyphomicrobiales</taxon>
        <taxon>Rhizobiaceae</taxon>
        <taxon>Rhizobium/Agrobacterium group</taxon>
        <taxon>Agrobacterium</taxon>
        <taxon>Agrobacterium tumefaciens complex</taxon>
    </lineage>
</organism>
<gene>
    <name evidence="1" type="ORF">G6M46_24155</name>
</gene>